<sequence length="712" mass="76694">MLLGIDGRSGAGKTSLALELAALLRPHLSISVFHLDSIYPGWDGLSHTVEELADLILEPLAQGRTAHWRWWDWTTDQPGRAASTEPADVVIIEGVGAGNRSARTLLDTVVWVELDQTERRRRALDRDGETFERHWEQWARQERAYLAQDPVAEEAELILRVGEQTPHAPPAAAQVLEALRLLPAWEPALRLVPGPPQRRHSWRTVHLEGSSTTVQELFAAAGGPDAELAVLLESSDHAVTPDPHRSGHSIFGLGSASAGPVMQHRDGVTTVRQGAVTVRREQGFFSWLASAWPTPRIPDDAASSPEGVPFQPGWLGWMGHELKRETGSPDGAATGRAARDLPDALFFQPDRGGVLDHRTGTVCLFWSAEDRAGEAWAKKVLAVVGTEVEPSTAEGEKIAGPMFRLRDERASYLGTVRAAQEQIRQGNSYEVCLTTQLQAELFGDVRFDGWSVYRRLVAANPAPFTLYARVRLEGSGVTGAGADGLDAEVVSSSPERFLRIGADGTLVTEPIKGTRPRGADPETDAALARELAESVKDRAENIMITDLARNDLSRFAVPGTLATTRLCAIESYPTVHQMVSTVTARLQPGVPRADAVAAAFPPGSMTGAPKISTMDILEELESGPRGVYSGVAGYLSADGAADLNVLIRTLVVVHGVRREDRGGNPDGGEPATRLSLGVGGAITSDSVPEEEWDEVRTKARGVLGVLGSDFPE</sequence>
<accession>A0A1I7MJL9</accession>
<dbReference type="SUPFAM" id="SSF56322">
    <property type="entry name" value="ADC synthase"/>
    <property type="match status" value="1"/>
</dbReference>
<dbReference type="InterPro" id="IPR027417">
    <property type="entry name" value="P-loop_NTPase"/>
</dbReference>
<gene>
    <name evidence="3" type="ORF">SAMN04487966_103215</name>
</gene>
<evidence type="ECO:0000313" key="4">
    <source>
        <dbReference type="Proteomes" id="UP000198881"/>
    </source>
</evidence>
<dbReference type="Gene3D" id="3.40.50.300">
    <property type="entry name" value="P-loop containing nucleotide triphosphate hydrolases"/>
    <property type="match status" value="1"/>
</dbReference>
<dbReference type="GO" id="GO:0008153">
    <property type="term" value="P:4-aminobenzoate biosynthetic process"/>
    <property type="evidence" value="ECO:0007669"/>
    <property type="project" value="TreeGrafter"/>
</dbReference>
<dbReference type="Proteomes" id="UP000198881">
    <property type="component" value="Unassembled WGS sequence"/>
</dbReference>
<dbReference type="EMBL" id="FPCG01000003">
    <property type="protein sequence ID" value="SFV22123.1"/>
    <property type="molecule type" value="Genomic_DNA"/>
</dbReference>
<dbReference type="InterPro" id="IPR019999">
    <property type="entry name" value="Anth_synth_I-like"/>
</dbReference>
<dbReference type="SUPFAM" id="SSF52540">
    <property type="entry name" value="P-loop containing nucleoside triphosphate hydrolases"/>
    <property type="match status" value="1"/>
</dbReference>
<protein>
    <submittedName>
        <fullName evidence="3">Para-aminobenzoate synthetase</fullName>
    </submittedName>
</protein>
<dbReference type="GO" id="GO:0005737">
    <property type="term" value="C:cytoplasm"/>
    <property type="evidence" value="ECO:0007669"/>
    <property type="project" value="TreeGrafter"/>
</dbReference>
<reference evidence="3 4" key="1">
    <citation type="submission" date="2016-10" db="EMBL/GenBank/DDBJ databases">
        <authorList>
            <person name="de Groot N.N."/>
        </authorList>
    </citation>
    <scope>NUCLEOTIDE SEQUENCE [LARGE SCALE GENOMIC DNA]</scope>
    <source>
        <strain evidence="3 4">CGMCC 1.7054</strain>
    </source>
</reference>
<dbReference type="PANTHER" id="PTHR11236">
    <property type="entry name" value="AMINOBENZOATE/ANTHRANILATE SYNTHASE"/>
    <property type="match status" value="1"/>
</dbReference>
<dbReference type="Pfam" id="PF00425">
    <property type="entry name" value="Chorismate_bind"/>
    <property type="match status" value="1"/>
</dbReference>
<dbReference type="InterPro" id="IPR005801">
    <property type="entry name" value="ADC_synthase"/>
</dbReference>
<organism evidence="3 4">
    <name type="scientific">Micrococcus terreus</name>
    <dbReference type="NCBI Taxonomy" id="574650"/>
    <lineage>
        <taxon>Bacteria</taxon>
        <taxon>Bacillati</taxon>
        <taxon>Actinomycetota</taxon>
        <taxon>Actinomycetes</taxon>
        <taxon>Micrococcales</taxon>
        <taxon>Micrococcaceae</taxon>
        <taxon>Micrococcus</taxon>
    </lineage>
</organism>
<feature type="region of interest" description="Disordered" evidence="1">
    <location>
        <begin position="658"/>
        <end position="680"/>
    </location>
</feature>
<dbReference type="GO" id="GO:0046820">
    <property type="term" value="F:4-amino-4-deoxychorismate synthase activity"/>
    <property type="evidence" value="ECO:0007669"/>
    <property type="project" value="TreeGrafter"/>
</dbReference>
<evidence type="ECO:0000256" key="1">
    <source>
        <dbReference type="SAM" id="MobiDB-lite"/>
    </source>
</evidence>
<feature type="domain" description="Chorismate-utilising enzyme C-terminal" evidence="2">
    <location>
        <begin position="409"/>
        <end position="698"/>
    </location>
</feature>
<dbReference type="InterPro" id="IPR015890">
    <property type="entry name" value="Chorismate_C"/>
</dbReference>
<keyword evidence="4" id="KW-1185">Reference proteome</keyword>
<proteinExistence type="predicted"/>
<dbReference type="AlphaFoldDB" id="A0A1I7MJL9"/>
<evidence type="ECO:0000259" key="2">
    <source>
        <dbReference type="Pfam" id="PF00425"/>
    </source>
</evidence>
<evidence type="ECO:0000313" key="3">
    <source>
        <dbReference type="EMBL" id="SFV22123.1"/>
    </source>
</evidence>
<dbReference type="PANTHER" id="PTHR11236:SF18">
    <property type="entry name" value="AMINODEOXYCHORISMATE SYNTHASE"/>
    <property type="match status" value="1"/>
</dbReference>
<dbReference type="STRING" id="574650.SAMN04487966_103215"/>
<dbReference type="PRINTS" id="PR00095">
    <property type="entry name" value="ANTSNTHASEI"/>
</dbReference>
<dbReference type="GO" id="GO:0000162">
    <property type="term" value="P:L-tryptophan biosynthetic process"/>
    <property type="evidence" value="ECO:0007669"/>
    <property type="project" value="TreeGrafter"/>
</dbReference>
<dbReference type="Gene3D" id="3.60.120.10">
    <property type="entry name" value="Anthranilate synthase"/>
    <property type="match status" value="1"/>
</dbReference>
<dbReference type="OrthoDB" id="3518032at2"/>
<name>A0A1I7MJL9_9MICC</name>